<name>A0A520MRR5_9GAMM</name>
<dbReference type="EMBL" id="SHBK01000022">
    <property type="protein sequence ID" value="RZO23914.1"/>
    <property type="molecule type" value="Genomic_DNA"/>
</dbReference>
<proteinExistence type="inferred from homology"/>
<reference evidence="4 5" key="1">
    <citation type="submission" date="2019-02" db="EMBL/GenBank/DDBJ databases">
        <title>Prokaryotic population dynamics and viral predation in marine succession experiment using metagenomics: the confinement effect.</title>
        <authorList>
            <person name="Haro-Moreno J.M."/>
            <person name="Rodriguez-Valera F."/>
            <person name="Lopez-Perez M."/>
        </authorList>
    </citation>
    <scope>NUCLEOTIDE SEQUENCE [LARGE SCALE GENOMIC DNA]</scope>
    <source>
        <strain evidence="4">MED-G165</strain>
    </source>
</reference>
<dbReference type="AlphaFoldDB" id="A0A520MRR5"/>
<feature type="binding site" evidence="3">
    <location>
        <position position="28"/>
    </location>
    <ligand>
        <name>Zn(2+)</name>
        <dbReference type="ChEBI" id="CHEBI:29105"/>
    </ligand>
</feature>
<sequence length="55" mass="6461">MKKDCPQCKKEADLGPANIYRPFCSEKCKLIDFGTWTNEEKLISRPIESEDFYED</sequence>
<evidence type="ECO:0000313" key="5">
    <source>
        <dbReference type="Proteomes" id="UP000316449"/>
    </source>
</evidence>
<accession>A0A520MRR5</accession>
<dbReference type="HAMAP" id="MF_00649">
    <property type="entry name" value="DNA_gyrase_inhibitor_YacG"/>
    <property type="match status" value="1"/>
</dbReference>
<dbReference type="GO" id="GO:0006355">
    <property type="term" value="P:regulation of DNA-templated transcription"/>
    <property type="evidence" value="ECO:0007669"/>
    <property type="project" value="InterPro"/>
</dbReference>
<evidence type="ECO:0000313" key="4">
    <source>
        <dbReference type="EMBL" id="RZO23914.1"/>
    </source>
</evidence>
<dbReference type="PANTHER" id="PTHR36150:SF1">
    <property type="entry name" value="DNA GYRASE INHIBITOR YACG"/>
    <property type="match status" value="1"/>
</dbReference>
<keyword evidence="1 3" id="KW-0479">Metal-binding</keyword>
<comment type="function">
    <text evidence="3">Inhibits all the catalytic activities of DNA gyrase by preventing its interaction with DNA. Acts by binding directly to the C-terminal domain of GyrB, which probably disrupts DNA binding by the gyrase.</text>
</comment>
<comment type="caution">
    <text evidence="4">The sequence shown here is derived from an EMBL/GenBank/DDBJ whole genome shotgun (WGS) entry which is preliminary data.</text>
</comment>
<feature type="binding site" evidence="3">
    <location>
        <position position="8"/>
    </location>
    <ligand>
        <name>Zn(2+)</name>
        <dbReference type="ChEBI" id="CHEBI:29105"/>
    </ligand>
</feature>
<evidence type="ECO:0000256" key="2">
    <source>
        <dbReference type="ARBA" id="ARBA00022833"/>
    </source>
</evidence>
<evidence type="ECO:0000256" key="3">
    <source>
        <dbReference type="HAMAP-Rule" id="MF_00649"/>
    </source>
</evidence>
<feature type="binding site" evidence="3">
    <location>
        <position position="24"/>
    </location>
    <ligand>
        <name>Zn(2+)</name>
        <dbReference type="ChEBI" id="CHEBI:29105"/>
    </ligand>
</feature>
<dbReference type="GO" id="GO:0008270">
    <property type="term" value="F:zinc ion binding"/>
    <property type="evidence" value="ECO:0007669"/>
    <property type="project" value="UniProtKB-UniRule"/>
</dbReference>
<keyword evidence="2 3" id="KW-0862">Zinc</keyword>
<comment type="subunit">
    <text evidence="3">Interacts with GyrB.</text>
</comment>
<dbReference type="Pfam" id="PF03884">
    <property type="entry name" value="YacG"/>
    <property type="match status" value="1"/>
</dbReference>
<evidence type="ECO:0000256" key="1">
    <source>
        <dbReference type="ARBA" id="ARBA00022723"/>
    </source>
</evidence>
<protein>
    <recommendedName>
        <fullName evidence="3">DNA gyrase inhibitor YacG</fullName>
    </recommendedName>
</protein>
<dbReference type="InterPro" id="IPR005584">
    <property type="entry name" value="DNA_gyrase_inhibitor_YacG"/>
</dbReference>
<comment type="similarity">
    <text evidence="3">Belongs to the DNA gyrase inhibitor YacG family.</text>
</comment>
<dbReference type="InterPro" id="IPR013088">
    <property type="entry name" value="Znf_NHR/GATA"/>
</dbReference>
<gene>
    <name evidence="3 4" type="primary">yacG</name>
    <name evidence="4" type="ORF">EVA98_02170</name>
</gene>
<dbReference type="PANTHER" id="PTHR36150">
    <property type="entry name" value="DNA GYRASE INHIBITOR YACG"/>
    <property type="match status" value="1"/>
</dbReference>
<feature type="binding site" evidence="3">
    <location>
        <position position="5"/>
    </location>
    <ligand>
        <name>Zn(2+)</name>
        <dbReference type="ChEBI" id="CHEBI:29105"/>
    </ligand>
</feature>
<comment type="cofactor">
    <cofactor evidence="3">
        <name>Zn(2+)</name>
        <dbReference type="ChEBI" id="CHEBI:29105"/>
    </cofactor>
    <text evidence="3">Binds 1 zinc ion.</text>
</comment>
<dbReference type="SUPFAM" id="SSF57716">
    <property type="entry name" value="Glucocorticoid receptor-like (DNA-binding domain)"/>
    <property type="match status" value="1"/>
</dbReference>
<dbReference type="Proteomes" id="UP000316449">
    <property type="component" value="Unassembled WGS sequence"/>
</dbReference>
<organism evidence="4 5">
    <name type="scientific">SAR86 cluster bacterium</name>
    <dbReference type="NCBI Taxonomy" id="2030880"/>
    <lineage>
        <taxon>Bacteria</taxon>
        <taxon>Pseudomonadati</taxon>
        <taxon>Pseudomonadota</taxon>
        <taxon>Gammaproteobacteria</taxon>
        <taxon>SAR86 cluster</taxon>
    </lineage>
</organism>
<dbReference type="GO" id="GO:0008657">
    <property type="term" value="F:DNA topoisomerase type II (double strand cut, ATP-hydrolyzing) inhibitor activity"/>
    <property type="evidence" value="ECO:0007669"/>
    <property type="project" value="UniProtKB-UniRule"/>
</dbReference>
<dbReference type="Gene3D" id="3.30.50.10">
    <property type="entry name" value="Erythroid Transcription Factor GATA-1, subunit A"/>
    <property type="match status" value="1"/>
</dbReference>